<dbReference type="GO" id="GO:0005506">
    <property type="term" value="F:iron ion binding"/>
    <property type="evidence" value="ECO:0007669"/>
    <property type="project" value="InterPro"/>
</dbReference>
<dbReference type="PANTHER" id="PTHR34315:SF4">
    <property type="entry name" value="INTRADIOL RING-CLEAVAGE DIOXYGENASES DOMAIN-CONTAINING PROTEIN"/>
    <property type="match status" value="1"/>
</dbReference>
<dbReference type="CDD" id="cd03457">
    <property type="entry name" value="intradiol_dioxygenase_like"/>
    <property type="match status" value="1"/>
</dbReference>
<dbReference type="InterPro" id="IPR015889">
    <property type="entry name" value="Intradiol_dOase_core"/>
</dbReference>
<reference evidence="1" key="1">
    <citation type="submission" date="2016-04" db="EMBL/GenBank/DDBJ databases">
        <authorList>
            <person name="Nguyen H.D."/>
            <person name="Samba Siva P."/>
            <person name="Cullis J."/>
            <person name="Levesque C.A."/>
            <person name="Hambleton S."/>
        </authorList>
    </citation>
    <scope>NUCLEOTIDE SEQUENCE</scope>
    <source>
        <strain evidence="1">DAOMC 236416</strain>
    </source>
</reference>
<gene>
    <name evidence="1" type="ORF">A4X13_0g4845</name>
</gene>
<evidence type="ECO:0000313" key="2">
    <source>
        <dbReference type="Proteomes" id="UP000077521"/>
    </source>
</evidence>
<dbReference type="AlphaFoldDB" id="A0A177TCN9"/>
<protein>
    <recommendedName>
        <fullName evidence="3">Intradiol ring-cleavage dioxygenases domain-containing protein</fullName>
    </recommendedName>
</protein>
<keyword evidence="2" id="KW-1185">Reference proteome</keyword>
<evidence type="ECO:0008006" key="3">
    <source>
        <dbReference type="Google" id="ProtNLM"/>
    </source>
</evidence>
<dbReference type="Proteomes" id="UP000077521">
    <property type="component" value="Unassembled WGS sequence"/>
</dbReference>
<dbReference type="SUPFAM" id="SSF49482">
    <property type="entry name" value="Aromatic compound dioxygenase"/>
    <property type="match status" value="1"/>
</dbReference>
<proteinExistence type="predicted"/>
<dbReference type="PANTHER" id="PTHR34315">
    <property type="match status" value="1"/>
</dbReference>
<name>A0A177TCN9_9BASI</name>
<comment type="caution">
    <text evidence="1">The sequence shown here is derived from an EMBL/GenBank/DDBJ whole genome shotgun (WGS) entry which is preliminary data.</text>
</comment>
<dbReference type="EMBL" id="LWDF02000337">
    <property type="protein sequence ID" value="KAE8250288.1"/>
    <property type="molecule type" value="Genomic_DNA"/>
</dbReference>
<dbReference type="GO" id="GO:0016702">
    <property type="term" value="F:oxidoreductase activity, acting on single donors with incorporation of molecular oxygen, incorporation of two atoms of oxygen"/>
    <property type="evidence" value="ECO:0007669"/>
    <property type="project" value="InterPro"/>
</dbReference>
<reference evidence="1" key="2">
    <citation type="journal article" date="2019" name="IMA Fungus">
        <title>Genome sequencing and comparison of five Tilletia species to identify candidate genes for the detection of regulated species infecting wheat.</title>
        <authorList>
            <person name="Nguyen H.D.T."/>
            <person name="Sultana T."/>
            <person name="Kesanakurti P."/>
            <person name="Hambleton S."/>
        </authorList>
    </citation>
    <scope>NUCLEOTIDE SEQUENCE</scope>
    <source>
        <strain evidence="1">DAOMC 236416</strain>
    </source>
</reference>
<dbReference type="Gene3D" id="2.60.130.10">
    <property type="entry name" value="Aromatic compound dioxygenase"/>
    <property type="match status" value="1"/>
</dbReference>
<organism evidence="1 2">
    <name type="scientific">Tilletia indica</name>
    <dbReference type="NCBI Taxonomy" id="43049"/>
    <lineage>
        <taxon>Eukaryota</taxon>
        <taxon>Fungi</taxon>
        <taxon>Dikarya</taxon>
        <taxon>Basidiomycota</taxon>
        <taxon>Ustilaginomycotina</taxon>
        <taxon>Exobasidiomycetes</taxon>
        <taxon>Tilletiales</taxon>
        <taxon>Tilletiaceae</taxon>
        <taxon>Tilletia</taxon>
    </lineage>
</organism>
<accession>A0A177TCN9</accession>
<evidence type="ECO:0000313" key="1">
    <source>
        <dbReference type="EMBL" id="KAE8250288.1"/>
    </source>
</evidence>
<sequence length="390" mass="43676">MQLTTLPSSRRTLFALCLTTATALLLLPTNTNAHSMTKEEALAHADRQEAMYHCMPAVEAYTLARKRQARSRLGLQQGSSSGELPFFNMRAGMLDDPTATPQLFMNEGAGGIASQSEEEKQRVFMGYDGLEQSKIRNSTCVLAPEVTEGPYFHHQGHPIRRHMAEYQLGLPFVMNIGVIDIETCKPAENILVDIWLANATGYYSGHPVPHPHLKNEKPAESGKRKGMLSAYPRTNERENWLRAAYPTDSNGVVQFTSIFPGYYTGRSTHVHTRVYTDWTPLSNGSYIGGPLAHIGQFFFEDELNESIDKMWPYSENPIKNTHGRTRNWNDGLNIFDTAHEGGAYQPVFNMDFMGHVLSQGLVGYVTMGVNMSQVYEKSAWDPMSSRPKFG</sequence>